<dbReference type="EMBL" id="FN648763">
    <property type="protein sequence ID" value="CBJ27133.1"/>
    <property type="molecule type" value="Genomic_DNA"/>
</dbReference>
<reference evidence="2 3" key="1">
    <citation type="journal article" date="2010" name="Nature">
        <title>The Ectocarpus genome and the independent evolution of multicellularity in brown algae.</title>
        <authorList>
            <person name="Cock J.M."/>
            <person name="Sterck L."/>
            <person name="Rouze P."/>
            <person name="Scornet D."/>
            <person name="Allen A.E."/>
            <person name="Amoutzias G."/>
            <person name="Anthouard V."/>
            <person name="Artiguenave F."/>
            <person name="Aury J.M."/>
            <person name="Badger J.H."/>
            <person name="Beszteri B."/>
            <person name="Billiau K."/>
            <person name="Bonnet E."/>
            <person name="Bothwell J.H."/>
            <person name="Bowler C."/>
            <person name="Boyen C."/>
            <person name="Brownlee C."/>
            <person name="Carrano C.J."/>
            <person name="Charrier B."/>
            <person name="Cho G.Y."/>
            <person name="Coelho S.M."/>
            <person name="Collen J."/>
            <person name="Corre E."/>
            <person name="Da Silva C."/>
            <person name="Delage L."/>
            <person name="Delaroque N."/>
            <person name="Dittami S.M."/>
            <person name="Doulbeau S."/>
            <person name="Elias M."/>
            <person name="Farnham G."/>
            <person name="Gachon C.M."/>
            <person name="Gschloessl B."/>
            <person name="Heesch S."/>
            <person name="Jabbari K."/>
            <person name="Jubin C."/>
            <person name="Kawai H."/>
            <person name="Kimura K."/>
            <person name="Kloareg B."/>
            <person name="Kupper F.C."/>
            <person name="Lang D."/>
            <person name="Le Bail A."/>
            <person name="Leblanc C."/>
            <person name="Lerouge P."/>
            <person name="Lohr M."/>
            <person name="Lopez P.J."/>
            <person name="Martens C."/>
            <person name="Maumus F."/>
            <person name="Michel G."/>
            <person name="Miranda-Saavedra D."/>
            <person name="Morales J."/>
            <person name="Moreau H."/>
            <person name="Motomura T."/>
            <person name="Nagasato C."/>
            <person name="Napoli C.A."/>
            <person name="Nelson D.R."/>
            <person name="Nyvall-Collen P."/>
            <person name="Peters A.F."/>
            <person name="Pommier C."/>
            <person name="Potin P."/>
            <person name="Poulain J."/>
            <person name="Quesneville H."/>
            <person name="Read B."/>
            <person name="Rensing S.A."/>
            <person name="Ritter A."/>
            <person name="Rousvoal S."/>
            <person name="Samanta M."/>
            <person name="Samson G."/>
            <person name="Schroeder D.C."/>
            <person name="Segurens B."/>
            <person name="Strittmatter M."/>
            <person name="Tonon T."/>
            <person name="Tregear J.W."/>
            <person name="Valentin K."/>
            <person name="von Dassow P."/>
            <person name="Yamagishi T."/>
            <person name="Van de Peer Y."/>
            <person name="Wincker P."/>
        </authorList>
    </citation>
    <scope>NUCLEOTIDE SEQUENCE [LARGE SCALE GENOMIC DNA]</scope>
    <source>
        <strain evidence="3">Ec32 / CCAP1310/4</strain>
    </source>
</reference>
<dbReference type="Proteomes" id="UP000002630">
    <property type="component" value="Linkage Group LG15"/>
</dbReference>
<protein>
    <submittedName>
        <fullName evidence="2">Uncharacterized protein</fullName>
    </submittedName>
</protein>
<dbReference type="AlphaFoldDB" id="D7G4B8"/>
<dbReference type="OrthoDB" id="10599557at2759"/>
<gene>
    <name evidence="2" type="ORF">Esi_0055_0106</name>
</gene>
<keyword evidence="3" id="KW-1185">Reference proteome</keyword>
<accession>D7G4B8</accession>
<feature type="region of interest" description="Disordered" evidence="1">
    <location>
        <begin position="1"/>
        <end position="45"/>
    </location>
</feature>
<organism evidence="2 3">
    <name type="scientific">Ectocarpus siliculosus</name>
    <name type="common">Brown alga</name>
    <name type="synonym">Conferva siliculosa</name>
    <dbReference type="NCBI Taxonomy" id="2880"/>
    <lineage>
        <taxon>Eukaryota</taxon>
        <taxon>Sar</taxon>
        <taxon>Stramenopiles</taxon>
        <taxon>Ochrophyta</taxon>
        <taxon>PX clade</taxon>
        <taxon>Phaeophyceae</taxon>
        <taxon>Ectocarpales</taxon>
        <taxon>Ectocarpaceae</taxon>
        <taxon>Ectocarpus</taxon>
    </lineage>
</organism>
<sequence>MSTISKAEGQRKLSQILSSKRKEDPVGLLRAQRNGTLNEYPNRPE</sequence>
<proteinExistence type="predicted"/>
<evidence type="ECO:0000313" key="3">
    <source>
        <dbReference type="Proteomes" id="UP000002630"/>
    </source>
</evidence>
<evidence type="ECO:0000313" key="2">
    <source>
        <dbReference type="EMBL" id="CBJ27133.1"/>
    </source>
</evidence>
<dbReference type="EMBL" id="FN649740">
    <property type="protein sequence ID" value="CBJ27133.1"/>
    <property type="molecule type" value="Genomic_DNA"/>
</dbReference>
<evidence type="ECO:0000256" key="1">
    <source>
        <dbReference type="SAM" id="MobiDB-lite"/>
    </source>
</evidence>
<dbReference type="InParanoid" id="D7G4B8"/>
<name>D7G4B8_ECTSI</name>